<evidence type="ECO:0000313" key="3">
    <source>
        <dbReference type="Proteomes" id="UP001562425"/>
    </source>
</evidence>
<sequence length="161" mass="18634">NALSSSQRKWHWTPSPTCSTASQPPHTEVAKSKQRANSARTTNDGQLEEENASFQLQQHYRSAGQQYLWTATNHTDVYRAANAWPIVRSRIVRYQYQALTISCFPILTQGRPTTQILSRTPTTYHEKENKKDRQMFTFGSYYDTQVSLTNRPTQSLVKRFM</sequence>
<feature type="compositionally biased region" description="Polar residues" evidence="1">
    <location>
        <begin position="14"/>
        <end position="25"/>
    </location>
</feature>
<dbReference type="Proteomes" id="UP001562425">
    <property type="component" value="Unassembled WGS sequence"/>
</dbReference>
<evidence type="ECO:0000256" key="1">
    <source>
        <dbReference type="SAM" id="MobiDB-lite"/>
    </source>
</evidence>
<feature type="non-terminal residue" evidence="2">
    <location>
        <position position="1"/>
    </location>
</feature>
<name>A0ABD1DSS3_CULPP</name>
<organism evidence="2 3">
    <name type="scientific">Culex pipiens pipiens</name>
    <name type="common">Northern house mosquito</name>
    <dbReference type="NCBI Taxonomy" id="38569"/>
    <lineage>
        <taxon>Eukaryota</taxon>
        <taxon>Metazoa</taxon>
        <taxon>Ecdysozoa</taxon>
        <taxon>Arthropoda</taxon>
        <taxon>Hexapoda</taxon>
        <taxon>Insecta</taxon>
        <taxon>Pterygota</taxon>
        <taxon>Neoptera</taxon>
        <taxon>Endopterygota</taxon>
        <taxon>Diptera</taxon>
        <taxon>Nematocera</taxon>
        <taxon>Culicoidea</taxon>
        <taxon>Culicidae</taxon>
        <taxon>Culicinae</taxon>
        <taxon>Culicini</taxon>
        <taxon>Culex</taxon>
        <taxon>Culex</taxon>
    </lineage>
</organism>
<protein>
    <submittedName>
        <fullName evidence="2">Uncharacterized protein</fullName>
    </submittedName>
</protein>
<feature type="region of interest" description="Disordered" evidence="1">
    <location>
        <begin position="1"/>
        <end position="47"/>
    </location>
</feature>
<accession>A0ABD1DSS3</accession>
<keyword evidence="3" id="KW-1185">Reference proteome</keyword>
<evidence type="ECO:0000313" key="2">
    <source>
        <dbReference type="EMBL" id="KAL1401962.1"/>
    </source>
</evidence>
<dbReference type="AlphaFoldDB" id="A0ABD1DSS3"/>
<feature type="compositionally biased region" description="Polar residues" evidence="1">
    <location>
        <begin position="35"/>
        <end position="45"/>
    </location>
</feature>
<reference evidence="2 3" key="1">
    <citation type="submission" date="2024-05" db="EMBL/GenBank/DDBJ databases">
        <title>Culex pipiens pipiens assembly and annotation.</title>
        <authorList>
            <person name="Alout H."/>
            <person name="Durand T."/>
        </authorList>
    </citation>
    <scope>NUCLEOTIDE SEQUENCE [LARGE SCALE GENOMIC DNA]</scope>
    <source>
        <strain evidence="2">HA-2024</strain>
        <tissue evidence="2">Whole body</tissue>
    </source>
</reference>
<gene>
    <name evidence="2" type="ORF">pipiens_019910</name>
</gene>
<dbReference type="EMBL" id="JBEHCU010003801">
    <property type="protein sequence ID" value="KAL1401962.1"/>
    <property type="molecule type" value="Genomic_DNA"/>
</dbReference>
<comment type="caution">
    <text evidence="2">The sequence shown here is derived from an EMBL/GenBank/DDBJ whole genome shotgun (WGS) entry which is preliminary data.</text>
</comment>
<proteinExistence type="predicted"/>